<dbReference type="Pfam" id="PF14361">
    <property type="entry name" value="RsbRD_N"/>
    <property type="match status" value="1"/>
</dbReference>
<comment type="caution">
    <text evidence="3">The sequence shown here is derived from an EMBL/GenBank/DDBJ whole genome shotgun (WGS) entry which is preliminary data.</text>
</comment>
<evidence type="ECO:0000313" key="3">
    <source>
        <dbReference type="EMBL" id="GEO81331.1"/>
    </source>
</evidence>
<name>A0A512H7B6_9PROT</name>
<dbReference type="PANTHER" id="PTHR33745">
    <property type="entry name" value="RSBT ANTAGONIST PROTEIN RSBS-RELATED"/>
    <property type="match status" value="1"/>
</dbReference>
<dbReference type="Gene3D" id="3.30.750.24">
    <property type="entry name" value="STAS domain"/>
    <property type="match status" value="1"/>
</dbReference>
<dbReference type="Proteomes" id="UP000321567">
    <property type="component" value="Unassembled WGS sequence"/>
</dbReference>
<evidence type="ECO:0000313" key="4">
    <source>
        <dbReference type="Proteomes" id="UP000321567"/>
    </source>
</evidence>
<keyword evidence="1" id="KW-0597">Phosphoprotein</keyword>
<evidence type="ECO:0000259" key="2">
    <source>
        <dbReference type="PROSITE" id="PS50801"/>
    </source>
</evidence>
<sequence>MPIPVLNTLSERLRTHRATILVSWVSHLQHSEDGAFGAESATVPLLDALINALPQAQASSIRDPAFSPLVVHMAALSTARARDGYSPAATARLVTALRGAASGVLTDEPELVNVLADLIDELSILTFETHLQARETVIARQSDAILEISTPALLIWEDVVLMPLVGVIDTGRAQHIMEQLLTAIAREEARFAILDVTGVPVIDTRVALHLTKVVAAARMLGAEIIVTGFSPDAAQTLVKLDVDLSGMRTRGSLRAGIAEALRLLDRRVTSLSPG</sequence>
<dbReference type="OrthoDB" id="7352262at2"/>
<dbReference type="PROSITE" id="PS50801">
    <property type="entry name" value="STAS"/>
    <property type="match status" value="1"/>
</dbReference>
<dbReference type="InterPro" id="IPR051932">
    <property type="entry name" value="Bact_StressResp_Reg"/>
</dbReference>
<dbReference type="Pfam" id="PF01740">
    <property type="entry name" value="STAS"/>
    <property type="match status" value="1"/>
</dbReference>
<accession>A0A512H7B6</accession>
<dbReference type="AlphaFoldDB" id="A0A512H7B6"/>
<dbReference type="RefSeq" id="WP_147163369.1">
    <property type="nucleotide sequence ID" value="NZ_BJZO01000033.1"/>
</dbReference>
<dbReference type="EMBL" id="BJZO01000033">
    <property type="protein sequence ID" value="GEO81331.1"/>
    <property type="molecule type" value="Genomic_DNA"/>
</dbReference>
<dbReference type="CDD" id="cd07041">
    <property type="entry name" value="STAS_RsbR_RsbS_like"/>
    <property type="match status" value="1"/>
</dbReference>
<gene>
    <name evidence="3" type="ORF">ROR02_14620</name>
</gene>
<dbReference type="PANTHER" id="PTHR33745:SF3">
    <property type="entry name" value="RSBT CO-ANTAGONIST PROTEIN RSBRC"/>
    <property type="match status" value="1"/>
</dbReference>
<organism evidence="3 4">
    <name type="scientific">Pararhodospirillum oryzae</name>
    <dbReference type="NCBI Taxonomy" id="478448"/>
    <lineage>
        <taxon>Bacteria</taxon>
        <taxon>Pseudomonadati</taxon>
        <taxon>Pseudomonadota</taxon>
        <taxon>Alphaproteobacteria</taxon>
        <taxon>Rhodospirillales</taxon>
        <taxon>Rhodospirillaceae</taxon>
        <taxon>Pararhodospirillum</taxon>
    </lineage>
</organism>
<dbReference type="InterPro" id="IPR002645">
    <property type="entry name" value="STAS_dom"/>
</dbReference>
<dbReference type="InterPro" id="IPR025751">
    <property type="entry name" value="RsbRD_N_dom"/>
</dbReference>
<reference evidence="3 4" key="1">
    <citation type="submission" date="2019-07" db="EMBL/GenBank/DDBJ databases">
        <title>Whole genome shotgun sequence of Rhodospirillum oryzae NBRC 107573.</title>
        <authorList>
            <person name="Hosoyama A."/>
            <person name="Uohara A."/>
            <person name="Ohji S."/>
            <person name="Ichikawa N."/>
        </authorList>
    </citation>
    <scope>NUCLEOTIDE SEQUENCE [LARGE SCALE GENOMIC DNA]</scope>
    <source>
        <strain evidence="3 4">NBRC 107573</strain>
    </source>
</reference>
<dbReference type="SUPFAM" id="SSF52091">
    <property type="entry name" value="SpoIIaa-like"/>
    <property type="match status" value="1"/>
</dbReference>
<keyword evidence="4" id="KW-1185">Reference proteome</keyword>
<dbReference type="InterPro" id="IPR036513">
    <property type="entry name" value="STAS_dom_sf"/>
</dbReference>
<protein>
    <submittedName>
        <fullName evidence="3">Anti-anti-sigma factor</fullName>
    </submittedName>
</protein>
<feature type="domain" description="STAS" evidence="2">
    <location>
        <begin position="149"/>
        <end position="264"/>
    </location>
</feature>
<proteinExistence type="predicted"/>
<evidence type="ECO:0000256" key="1">
    <source>
        <dbReference type="ARBA" id="ARBA00022553"/>
    </source>
</evidence>